<organism evidence="2 3">
    <name type="scientific">Neurospora tetrasperma (strain FGSC 2508 / ATCC MYA-4615 / P0657)</name>
    <dbReference type="NCBI Taxonomy" id="510951"/>
    <lineage>
        <taxon>Eukaryota</taxon>
        <taxon>Fungi</taxon>
        <taxon>Dikarya</taxon>
        <taxon>Ascomycota</taxon>
        <taxon>Pezizomycotina</taxon>
        <taxon>Sordariomycetes</taxon>
        <taxon>Sordariomycetidae</taxon>
        <taxon>Sordariales</taxon>
        <taxon>Sordariaceae</taxon>
        <taxon>Neurospora</taxon>
    </lineage>
</organism>
<keyword evidence="1" id="KW-0812">Transmembrane</keyword>
<dbReference type="Proteomes" id="UP000008065">
    <property type="component" value="Unassembled WGS sequence"/>
</dbReference>
<name>F8MQ54_NEUT8</name>
<dbReference type="RefSeq" id="XP_009852078.1">
    <property type="nucleotide sequence ID" value="XM_009853776.1"/>
</dbReference>
<keyword evidence="1" id="KW-0472">Membrane</keyword>
<dbReference type="HOGENOM" id="CLU_159462_0_0_1"/>
<accession>F8MQ54</accession>
<evidence type="ECO:0000313" key="3">
    <source>
        <dbReference type="Proteomes" id="UP000008065"/>
    </source>
</evidence>
<proteinExistence type="predicted"/>
<reference evidence="3" key="1">
    <citation type="journal article" date="2011" name="Genetics">
        <title>Massive changes in genome architecture accompany the transition to self-fertility in the filamentous fungus Neurospora tetrasperma.</title>
        <authorList>
            <person name="Ellison C.E."/>
            <person name="Stajich J.E."/>
            <person name="Jacobson D.J."/>
            <person name="Natvig D.O."/>
            <person name="Lapidus A."/>
            <person name="Foster B."/>
            <person name="Aerts A."/>
            <person name="Riley R."/>
            <person name="Lindquist E.A."/>
            <person name="Grigoriev I.V."/>
            <person name="Taylor J.W."/>
        </authorList>
    </citation>
    <scope>NUCLEOTIDE SEQUENCE [LARGE SCALE GENOMIC DNA]</scope>
    <source>
        <strain evidence="3">FGSC 2508 / P0657</strain>
    </source>
</reference>
<dbReference type="OrthoDB" id="10345541at2759"/>
<dbReference type="KEGG" id="nte:NEUTE1DRAFT101763"/>
<dbReference type="GeneID" id="20821808"/>
<dbReference type="EMBL" id="GL891305">
    <property type="protein sequence ID" value="EGO56484.1"/>
    <property type="molecule type" value="Genomic_DNA"/>
</dbReference>
<dbReference type="VEuPathDB" id="FungiDB:NEUTE1DRAFT_101763"/>
<evidence type="ECO:0000313" key="2">
    <source>
        <dbReference type="EMBL" id="EGO56484.1"/>
    </source>
</evidence>
<sequence>MVEFVKAVQYVVSDESSGVPSLKERWCYSTRLHYYHLSKAVSLLCCLNATVYFFQDSAFWDLPAKYLEDEDILALHALKLTDMAIVMLWLLLIVERERRLKPGRSVNCARQNQAQLQGPNGNPKTIRPPS</sequence>
<gene>
    <name evidence="2" type="ORF">NEUTE1DRAFT_101763</name>
</gene>
<keyword evidence="3" id="KW-1185">Reference proteome</keyword>
<keyword evidence="1" id="KW-1133">Transmembrane helix</keyword>
<feature type="transmembrane region" description="Helical" evidence="1">
    <location>
        <begin position="32"/>
        <end position="54"/>
    </location>
</feature>
<feature type="transmembrane region" description="Helical" evidence="1">
    <location>
        <begin position="74"/>
        <end position="94"/>
    </location>
</feature>
<evidence type="ECO:0000256" key="1">
    <source>
        <dbReference type="SAM" id="Phobius"/>
    </source>
</evidence>
<protein>
    <submittedName>
        <fullName evidence="2">Uncharacterized protein</fullName>
    </submittedName>
</protein>
<dbReference type="AlphaFoldDB" id="F8MQ54"/>